<organism evidence="2">
    <name type="scientific">viral metagenome</name>
    <dbReference type="NCBI Taxonomy" id="1070528"/>
    <lineage>
        <taxon>unclassified sequences</taxon>
        <taxon>metagenomes</taxon>
        <taxon>organismal metagenomes</taxon>
    </lineage>
</organism>
<keyword evidence="1" id="KW-0812">Transmembrane</keyword>
<proteinExistence type="predicted"/>
<keyword evidence="1" id="KW-1133">Transmembrane helix</keyword>
<protein>
    <submittedName>
        <fullName evidence="2">Uncharacterized protein</fullName>
    </submittedName>
</protein>
<sequence>MDLTYIKGLFLLFLIVSGNFIGNTLGCQIQELFTYNMKVKEILVFLLIYFTLNVVDNEKLSPLHHLKVALKIWVLYILLTRMDINFSIIVFGLLGLIYVINQHIDYKKNIDDLTKEQEEKYLKIMGVLEKMVIALSIIGFVTYLIAKKKEYKKRFSFQKFILGSRKCKGMDHYDLKH</sequence>
<evidence type="ECO:0000256" key="1">
    <source>
        <dbReference type="SAM" id="Phobius"/>
    </source>
</evidence>
<feature type="transmembrane region" description="Helical" evidence="1">
    <location>
        <begin position="121"/>
        <end position="146"/>
    </location>
</feature>
<accession>A0A6C0CQP0</accession>
<feature type="transmembrane region" description="Helical" evidence="1">
    <location>
        <begin position="72"/>
        <end position="101"/>
    </location>
</feature>
<reference evidence="2" key="1">
    <citation type="journal article" date="2020" name="Nature">
        <title>Giant virus diversity and host interactions through global metagenomics.</title>
        <authorList>
            <person name="Schulz F."/>
            <person name="Roux S."/>
            <person name="Paez-Espino D."/>
            <person name="Jungbluth S."/>
            <person name="Walsh D.A."/>
            <person name="Denef V.J."/>
            <person name="McMahon K.D."/>
            <person name="Konstantinidis K.T."/>
            <person name="Eloe-Fadrosh E.A."/>
            <person name="Kyrpides N.C."/>
            <person name="Woyke T."/>
        </authorList>
    </citation>
    <scope>NUCLEOTIDE SEQUENCE</scope>
    <source>
        <strain evidence="2">GVMAG-M-3300021425-14</strain>
    </source>
</reference>
<evidence type="ECO:0000313" key="2">
    <source>
        <dbReference type="EMBL" id="QHT05994.1"/>
    </source>
</evidence>
<dbReference type="AlphaFoldDB" id="A0A6C0CQP0"/>
<keyword evidence="1" id="KW-0472">Membrane</keyword>
<dbReference type="EMBL" id="MN739462">
    <property type="protein sequence ID" value="QHT05994.1"/>
    <property type="molecule type" value="Genomic_DNA"/>
</dbReference>
<name>A0A6C0CQP0_9ZZZZ</name>